<sequence length="207" mass="23617">MLLRARDDVSSDLMQVVTVTGASGIGKTTLSQLVYNDCRVENHFSLRVWICVTNGTTDIYEVTRTVLEAVSTVACDIEDLNLLQLRLGEELRGKRFLLVLDGWNRNCFNWDVLRGPFRSCRRGSRIVVTPYSESTLQMVNLMLIYHLNPLSNENCCNLFVSCAFASETVWQVPSYRSNIYIRVCEEMQRTSFSCQTLGILLRSKLIL</sequence>
<dbReference type="InterPro" id="IPR027417">
    <property type="entry name" value="P-loop_NTPase"/>
</dbReference>
<organism evidence="3 4">
    <name type="scientific">Punica granatum</name>
    <name type="common">Pomegranate</name>
    <dbReference type="NCBI Taxonomy" id="22663"/>
    <lineage>
        <taxon>Eukaryota</taxon>
        <taxon>Viridiplantae</taxon>
        <taxon>Streptophyta</taxon>
        <taxon>Embryophyta</taxon>
        <taxon>Tracheophyta</taxon>
        <taxon>Spermatophyta</taxon>
        <taxon>Magnoliopsida</taxon>
        <taxon>eudicotyledons</taxon>
        <taxon>Gunneridae</taxon>
        <taxon>Pentapetalae</taxon>
        <taxon>rosids</taxon>
        <taxon>malvids</taxon>
        <taxon>Myrtales</taxon>
        <taxon>Lythraceae</taxon>
        <taxon>Punica</taxon>
    </lineage>
</organism>
<dbReference type="PRINTS" id="PR00364">
    <property type="entry name" value="DISEASERSIST"/>
</dbReference>
<accession>A0A6P8E4Z8</accession>
<dbReference type="AlphaFoldDB" id="A0A6P8E4Z8"/>
<dbReference type="Pfam" id="PF00931">
    <property type="entry name" value="NB-ARC"/>
    <property type="match status" value="1"/>
</dbReference>
<evidence type="ECO:0000313" key="3">
    <source>
        <dbReference type="Proteomes" id="UP000515151"/>
    </source>
</evidence>
<gene>
    <name evidence="4" type="primary">LOC116211371</name>
</gene>
<dbReference type="GO" id="GO:0043531">
    <property type="term" value="F:ADP binding"/>
    <property type="evidence" value="ECO:0007669"/>
    <property type="project" value="InterPro"/>
</dbReference>
<dbReference type="PANTHER" id="PTHR36766:SF40">
    <property type="entry name" value="DISEASE RESISTANCE PROTEIN RGA3"/>
    <property type="match status" value="1"/>
</dbReference>
<keyword evidence="1" id="KW-0611">Plant defense</keyword>
<dbReference type="OrthoDB" id="37484at2759"/>
<evidence type="ECO:0000259" key="2">
    <source>
        <dbReference type="Pfam" id="PF00931"/>
    </source>
</evidence>
<evidence type="ECO:0000313" key="4">
    <source>
        <dbReference type="RefSeq" id="XP_031401589.1"/>
    </source>
</evidence>
<dbReference type="GO" id="GO:0006952">
    <property type="term" value="P:defense response"/>
    <property type="evidence" value="ECO:0007669"/>
    <property type="project" value="UniProtKB-KW"/>
</dbReference>
<reference evidence="3" key="1">
    <citation type="journal article" date="2020" name="Plant Biotechnol. J.">
        <title>The pomegranate (Punica granatum L.) draft genome dissects genetic divergence between soft- and hard-seeded cultivars.</title>
        <authorList>
            <person name="Luo X."/>
            <person name="Li H."/>
            <person name="Wu Z."/>
            <person name="Yao W."/>
            <person name="Zhao P."/>
            <person name="Cao D."/>
            <person name="Yu H."/>
            <person name="Li K."/>
            <person name="Poudel K."/>
            <person name="Zhao D."/>
            <person name="Zhang F."/>
            <person name="Xia X."/>
            <person name="Chen L."/>
            <person name="Wang Q."/>
            <person name="Jing D."/>
            <person name="Cao S."/>
        </authorList>
    </citation>
    <scope>NUCLEOTIDE SEQUENCE [LARGE SCALE GENOMIC DNA]</scope>
    <source>
        <strain evidence="3">cv. Tunisia</strain>
    </source>
</reference>
<dbReference type="InterPro" id="IPR002182">
    <property type="entry name" value="NB-ARC"/>
</dbReference>
<dbReference type="SUPFAM" id="SSF52540">
    <property type="entry name" value="P-loop containing nucleoside triphosphate hydrolases"/>
    <property type="match status" value="1"/>
</dbReference>
<dbReference type="RefSeq" id="XP_031401589.1">
    <property type="nucleotide sequence ID" value="XM_031545729.1"/>
</dbReference>
<dbReference type="Gene3D" id="3.40.50.300">
    <property type="entry name" value="P-loop containing nucleotide triphosphate hydrolases"/>
    <property type="match status" value="1"/>
</dbReference>
<dbReference type="Proteomes" id="UP000515151">
    <property type="component" value="Chromosome 6"/>
</dbReference>
<evidence type="ECO:0000256" key="1">
    <source>
        <dbReference type="ARBA" id="ARBA00022821"/>
    </source>
</evidence>
<protein>
    <submittedName>
        <fullName evidence="4">Disease resistance RPP13-like protein 1</fullName>
    </submittedName>
</protein>
<name>A0A6P8E4Z8_PUNGR</name>
<keyword evidence="3" id="KW-1185">Reference proteome</keyword>
<proteinExistence type="predicted"/>
<dbReference type="PANTHER" id="PTHR36766">
    <property type="entry name" value="PLANT BROAD-SPECTRUM MILDEW RESISTANCE PROTEIN RPW8"/>
    <property type="match status" value="1"/>
</dbReference>
<feature type="domain" description="NB-ARC" evidence="2">
    <location>
        <begin position="11"/>
        <end position="166"/>
    </location>
</feature>
<dbReference type="GeneID" id="116211371"/>
<reference evidence="4" key="2">
    <citation type="submission" date="2025-08" db="UniProtKB">
        <authorList>
            <consortium name="RefSeq"/>
        </authorList>
    </citation>
    <scope>IDENTIFICATION</scope>
    <source>
        <tissue evidence="4">Leaf</tissue>
    </source>
</reference>